<feature type="transmembrane region" description="Helical" evidence="7">
    <location>
        <begin position="274"/>
        <end position="292"/>
    </location>
</feature>
<feature type="region of interest" description="Disordered" evidence="6">
    <location>
        <begin position="28"/>
        <end position="79"/>
    </location>
</feature>
<dbReference type="AlphaFoldDB" id="A0A167YNH1"/>
<accession>A0A167YNH1</accession>
<dbReference type="GO" id="GO:0048278">
    <property type="term" value="P:vesicle docking"/>
    <property type="evidence" value="ECO:0007669"/>
    <property type="project" value="TreeGrafter"/>
</dbReference>
<feature type="domain" description="T-SNARE coiled-coil homology" evidence="8">
    <location>
        <begin position="202"/>
        <end position="264"/>
    </location>
</feature>
<evidence type="ECO:0000256" key="3">
    <source>
        <dbReference type="ARBA" id="ARBA00022927"/>
    </source>
</evidence>
<evidence type="ECO:0000256" key="5">
    <source>
        <dbReference type="ARBA" id="ARBA00023136"/>
    </source>
</evidence>
<keyword evidence="4" id="KW-0175">Coiled coil</keyword>
<dbReference type="PROSITE" id="PS50192">
    <property type="entry name" value="T_SNARE"/>
    <property type="match status" value="1"/>
</dbReference>
<dbReference type="Pfam" id="PF05739">
    <property type="entry name" value="SNARE"/>
    <property type="match status" value="1"/>
</dbReference>
<dbReference type="GO" id="GO:0000149">
    <property type="term" value="F:SNARE binding"/>
    <property type="evidence" value="ECO:0007669"/>
    <property type="project" value="TreeGrafter"/>
</dbReference>
<comment type="subcellular location">
    <subcellularLocation>
        <location evidence="1">Endomembrane system</location>
    </subcellularLocation>
</comment>
<evidence type="ECO:0000256" key="2">
    <source>
        <dbReference type="ARBA" id="ARBA00022448"/>
    </source>
</evidence>
<dbReference type="CDD" id="cd15859">
    <property type="entry name" value="SNARE_SYN8"/>
    <property type="match status" value="1"/>
</dbReference>
<proteinExistence type="predicted"/>
<evidence type="ECO:0000313" key="10">
    <source>
        <dbReference type="Proteomes" id="UP000242877"/>
    </source>
</evidence>
<dbReference type="GO" id="GO:0006896">
    <property type="term" value="P:Golgi to vacuole transport"/>
    <property type="evidence" value="ECO:0007669"/>
    <property type="project" value="UniProtKB-ARBA"/>
</dbReference>
<dbReference type="VEuPathDB" id="FungiDB:AAP_03265"/>
<keyword evidence="2" id="KW-0813">Transport</keyword>
<feature type="region of interest" description="Disordered" evidence="6">
    <location>
        <begin position="127"/>
        <end position="194"/>
    </location>
</feature>
<keyword evidence="7" id="KW-0812">Transmembrane</keyword>
<evidence type="ECO:0000256" key="1">
    <source>
        <dbReference type="ARBA" id="ARBA00004308"/>
    </source>
</evidence>
<evidence type="ECO:0000259" key="8">
    <source>
        <dbReference type="PROSITE" id="PS50192"/>
    </source>
</evidence>
<dbReference type="InterPro" id="IPR000727">
    <property type="entry name" value="T_SNARE_dom"/>
</dbReference>
<dbReference type="PANTHER" id="PTHR19957:SF423">
    <property type="entry name" value="SYNTAXIN-8-RELATED"/>
    <property type="match status" value="1"/>
</dbReference>
<dbReference type="Gene3D" id="1.20.5.110">
    <property type="match status" value="1"/>
</dbReference>
<keyword evidence="3" id="KW-0653">Protein transport</keyword>
<dbReference type="GO" id="GO:0005484">
    <property type="term" value="F:SNAP receptor activity"/>
    <property type="evidence" value="ECO:0007669"/>
    <property type="project" value="TreeGrafter"/>
</dbReference>
<dbReference type="PANTHER" id="PTHR19957">
    <property type="entry name" value="SYNTAXIN"/>
    <property type="match status" value="1"/>
</dbReference>
<dbReference type="EMBL" id="AZGZ01000013">
    <property type="protein sequence ID" value="KZZ91559.1"/>
    <property type="molecule type" value="Genomic_DNA"/>
</dbReference>
<dbReference type="FunFam" id="1.20.5.110:FF:000060">
    <property type="entry name" value="SNARE complex subunit (Syn8)"/>
    <property type="match status" value="1"/>
</dbReference>
<comment type="caution">
    <text evidence="9">The sequence shown here is derived from an EMBL/GenBank/DDBJ whole genome shotgun (WGS) entry which is preliminary data.</text>
</comment>
<dbReference type="SUPFAM" id="SSF58038">
    <property type="entry name" value="SNARE fusion complex"/>
    <property type="match status" value="1"/>
</dbReference>
<keyword evidence="7" id="KW-1133">Transmembrane helix</keyword>
<evidence type="ECO:0000256" key="7">
    <source>
        <dbReference type="SAM" id="Phobius"/>
    </source>
</evidence>
<organism evidence="9 10">
    <name type="scientific">Ascosphaera apis ARSEF 7405</name>
    <dbReference type="NCBI Taxonomy" id="392613"/>
    <lineage>
        <taxon>Eukaryota</taxon>
        <taxon>Fungi</taxon>
        <taxon>Dikarya</taxon>
        <taxon>Ascomycota</taxon>
        <taxon>Pezizomycotina</taxon>
        <taxon>Eurotiomycetes</taxon>
        <taxon>Eurotiomycetidae</taxon>
        <taxon>Onygenales</taxon>
        <taxon>Ascosphaeraceae</taxon>
        <taxon>Ascosphaera</taxon>
    </lineage>
</organism>
<evidence type="ECO:0000313" key="9">
    <source>
        <dbReference type="EMBL" id="KZZ91559.1"/>
    </source>
</evidence>
<feature type="compositionally biased region" description="Low complexity" evidence="6">
    <location>
        <begin position="94"/>
        <end position="110"/>
    </location>
</feature>
<dbReference type="GO" id="GO:0006906">
    <property type="term" value="P:vesicle fusion"/>
    <property type="evidence" value="ECO:0007669"/>
    <property type="project" value="TreeGrafter"/>
</dbReference>
<evidence type="ECO:0000256" key="6">
    <source>
        <dbReference type="SAM" id="MobiDB-lite"/>
    </source>
</evidence>
<name>A0A167YNH1_9EURO</name>
<evidence type="ECO:0000256" key="4">
    <source>
        <dbReference type="ARBA" id="ARBA00023054"/>
    </source>
</evidence>
<keyword evidence="5 7" id="KW-0472">Membrane</keyword>
<dbReference type="GO" id="GO:0006886">
    <property type="term" value="P:intracellular protein transport"/>
    <property type="evidence" value="ECO:0007669"/>
    <property type="project" value="TreeGrafter"/>
</dbReference>
<dbReference type="InterPro" id="IPR045242">
    <property type="entry name" value="Syntaxin"/>
</dbReference>
<feature type="compositionally biased region" description="Basic and acidic residues" evidence="6">
    <location>
        <begin position="51"/>
        <end position="60"/>
    </location>
</feature>
<dbReference type="OrthoDB" id="4206398at2759"/>
<dbReference type="SMART" id="SM00397">
    <property type="entry name" value="t_SNARE"/>
    <property type="match status" value="1"/>
</dbReference>
<keyword evidence="10" id="KW-1185">Reference proteome</keyword>
<protein>
    <submittedName>
        <fullName evidence="9">Target SNARE coiled-coil domain protein</fullName>
    </submittedName>
</protein>
<sequence>MSNPAQLLLLADHIKLSLLEWQRAKTLDVEPNSQEAEISRSLESLRLGIEAAERKDKERQDDEDIDEESRTEQTEQITDLRLQYQDLVSQFTGSSTSAQPDPSSSSTTISTAETLDGEQEQAKHVINSTTTIRQPKPQHPKSVRFTDASNESDFEYTDTTSSAADEASRAALFPYRDDPSSSSPSEYDHSNLSNPEILESQRLIVREQDDQLDRLGESIGRQHQLSIQIGDELEGQVQLLDDVDRHVDRGQQRMDSARQRLGRIRRGSSNDSKGMCVIVVLIVILVLLIIILK</sequence>
<gene>
    <name evidence="9" type="ORF">AAP_03265</name>
</gene>
<feature type="region of interest" description="Disordered" evidence="6">
    <location>
        <begin position="91"/>
        <end position="110"/>
    </location>
</feature>
<reference evidence="9 10" key="1">
    <citation type="journal article" date="2016" name="Genome Biol. Evol.">
        <title>Divergent and convergent evolution of fungal pathogenicity.</title>
        <authorList>
            <person name="Shang Y."/>
            <person name="Xiao G."/>
            <person name="Zheng P."/>
            <person name="Cen K."/>
            <person name="Zhan S."/>
            <person name="Wang C."/>
        </authorList>
    </citation>
    <scope>NUCLEOTIDE SEQUENCE [LARGE SCALE GENOMIC DNA]</scope>
    <source>
        <strain evidence="9 10">ARSEF 7405</strain>
    </source>
</reference>
<dbReference type="Proteomes" id="UP000242877">
    <property type="component" value="Unassembled WGS sequence"/>
</dbReference>
<dbReference type="GO" id="GO:0005768">
    <property type="term" value="C:endosome"/>
    <property type="evidence" value="ECO:0007669"/>
    <property type="project" value="UniProtKB-ARBA"/>
</dbReference>
<dbReference type="GO" id="GO:0031201">
    <property type="term" value="C:SNARE complex"/>
    <property type="evidence" value="ECO:0007669"/>
    <property type="project" value="TreeGrafter"/>
</dbReference>